<keyword evidence="5" id="KW-0325">Glycoprotein</keyword>
<reference evidence="9" key="2">
    <citation type="submission" date="2025-09" db="UniProtKB">
        <authorList>
            <consortium name="Ensembl"/>
        </authorList>
    </citation>
    <scope>IDENTIFICATION</scope>
</reference>
<evidence type="ECO:0000259" key="8">
    <source>
        <dbReference type="PROSITE" id="PS50923"/>
    </source>
</evidence>
<protein>
    <recommendedName>
        <fullName evidence="8">Sushi domain-containing protein</fullName>
    </recommendedName>
</protein>
<dbReference type="CDD" id="cd00033">
    <property type="entry name" value="CCP"/>
    <property type="match status" value="3"/>
</dbReference>
<keyword evidence="1 6" id="KW-0768">Sushi</keyword>
<dbReference type="PANTHER" id="PTHR46393">
    <property type="entry name" value="SUSHI DOMAIN-CONTAINING PROTEIN"/>
    <property type="match status" value="1"/>
</dbReference>
<dbReference type="PROSITE" id="PS50923">
    <property type="entry name" value="SUSHI"/>
    <property type="match status" value="2"/>
</dbReference>
<keyword evidence="3" id="KW-0677">Repeat</keyword>
<proteinExistence type="predicted"/>
<evidence type="ECO:0000313" key="9">
    <source>
        <dbReference type="Ensembl" id="ENSCVAP00000019157.1"/>
    </source>
</evidence>
<sequence>FVVYFFNYFIVVFLFSLFLYYPRPFRNGLVIGQDYSVGMTISFECLQGYTLIGEASLTCLHGVSRNWNHPIPKSVTCGHPGSPIYGRTTGDGFNYNDVVRFSCNKGYTLEGPSTAQCQANRQWIVPPFLHAEVDCGHPGTPPHAVMIGEKFTFGSAVHYSCREDRQLIGDSSLTCQVNGHWSGPLPHCSGKLTYKNEISGSSSHRQQKCVKNKKMYSLCRNIWFLYQTLTIFCN</sequence>
<evidence type="ECO:0000256" key="2">
    <source>
        <dbReference type="ARBA" id="ARBA00022729"/>
    </source>
</evidence>
<keyword evidence="10" id="KW-1185">Reference proteome</keyword>
<evidence type="ECO:0000256" key="1">
    <source>
        <dbReference type="ARBA" id="ARBA00022659"/>
    </source>
</evidence>
<dbReference type="SUPFAM" id="SSF57535">
    <property type="entry name" value="Complement control module/SCR domain"/>
    <property type="match status" value="3"/>
</dbReference>
<dbReference type="PANTHER" id="PTHR46393:SF7">
    <property type="entry name" value="COMPLEMENT C2"/>
    <property type="match status" value="1"/>
</dbReference>
<keyword evidence="7" id="KW-1133">Transmembrane helix</keyword>
<feature type="domain" description="Sushi" evidence="8">
    <location>
        <begin position="75"/>
        <end position="131"/>
    </location>
</feature>
<dbReference type="AlphaFoldDB" id="A0A3Q2DJ30"/>
<dbReference type="Ensembl" id="ENSCVAT00000028270.1">
    <property type="protein sequence ID" value="ENSCVAP00000019157.1"/>
    <property type="gene ID" value="ENSCVAG00000022481.1"/>
</dbReference>
<keyword evidence="2" id="KW-0732">Signal</keyword>
<evidence type="ECO:0000313" key="10">
    <source>
        <dbReference type="Proteomes" id="UP000265020"/>
    </source>
</evidence>
<dbReference type="Proteomes" id="UP000265020">
    <property type="component" value="Unassembled WGS sequence"/>
</dbReference>
<organism evidence="9 10">
    <name type="scientific">Cyprinodon variegatus</name>
    <name type="common">Sheepshead minnow</name>
    <dbReference type="NCBI Taxonomy" id="28743"/>
    <lineage>
        <taxon>Eukaryota</taxon>
        <taxon>Metazoa</taxon>
        <taxon>Chordata</taxon>
        <taxon>Craniata</taxon>
        <taxon>Vertebrata</taxon>
        <taxon>Euteleostomi</taxon>
        <taxon>Actinopterygii</taxon>
        <taxon>Neopterygii</taxon>
        <taxon>Teleostei</taxon>
        <taxon>Neoteleostei</taxon>
        <taxon>Acanthomorphata</taxon>
        <taxon>Ovalentaria</taxon>
        <taxon>Atherinomorphae</taxon>
        <taxon>Cyprinodontiformes</taxon>
        <taxon>Cyprinodontidae</taxon>
        <taxon>Cyprinodon</taxon>
    </lineage>
</organism>
<keyword evidence="7" id="KW-0472">Membrane</keyword>
<evidence type="ECO:0000256" key="4">
    <source>
        <dbReference type="ARBA" id="ARBA00023157"/>
    </source>
</evidence>
<evidence type="ECO:0000256" key="6">
    <source>
        <dbReference type="PROSITE-ProRule" id="PRU00302"/>
    </source>
</evidence>
<name>A0A3Q2DJ30_CYPVA</name>
<accession>A0A3Q2DJ30</accession>
<dbReference type="InterPro" id="IPR035976">
    <property type="entry name" value="Sushi/SCR/CCP_sf"/>
</dbReference>
<comment type="caution">
    <text evidence="6">Lacks conserved residue(s) required for the propagation of feature annotation.</text>
</comment>
<keyword evidence="4 6" id="KW-1015">Disulfide bond</keyword>
<dbReference type="Pfam" id="PF00084">
    <property type="entry name" value="Sushi"/>
    <property type="match status" value="3"/>
</dbReference>
<dbReference type="STRING" id="28743.ENSCVAP00000019157"/>
<feature type="transmembrane region" description="Helical" evidence="7">
    <location>
        <begin position="6"/>
        <end position="22"/>
    </location>
</feature>
<evidence type="ECO:0000256" key="3">
    <source>
        <dbReference type="ARBA" id="ARBA00022737"/>
    </source>
</evidence>
<reference evidence="9" key="1">
    <citation type="submission" date="2025-08" db="UniProtKB">
        <authorList>
            <consortium name="Ensembl"/>
        </authorList>
    </citation>
    <scope>IDENTIFICATION</scope>
</reference>
<feature type="disulfide bond" evidence="6">
    <location>
        <begin position="161"/>
        <end position="188"/>
    </location>
</feature>
<feature type="domain" description="Sushi" evidence="8">
    <location>
        <begin position="133"/>
        <end position="190"/>
    </location>
</feature>
<evidence type="ECO:0000256" key="7">
    <source>
        <dbReference type="SAM" id="Phobius"/>
    </source>
</evidence>
<keyword evidence="7" id="KW-0812">Transmembrane</keyword>
<dbReference type="SMART" id="SM00032">
    <property type="entry name" value="CCP"/>
    <property type="match status" value="3"/>
</dbReference>
<dbReference type="InterPro" id="IPR000436">
    <property type="entry name" value="Sushi_SCR_CCP_dom"/>
</dbReference>
<dbReference type="OMA" id="ICIKGYH"/>
<dbReference type="GeneTree" id="ENSGT00940000155549"/>
<evidence type="ECO:0000256" key="5">
    <source>
        <dbReference type="ARBA" id="ARBA00023180"/>
    </source>
</evidence>
<dbReference type="Gene3D" id="2.10.70.10">
    <property type="entry name" value="Complement Module, domain 1"/>
    <property type="match status" value="3"/>
</dbReference>